<dbReference type="Gene3D" id="2.60.40.1120">
    <property type="entry name" value="Carboxypeptidase-like, regulatory domain"/>
    <property type="match status" value="1"/>
</dbReference>
<dbReference type="Pfam" id="PF07715">
    <property type="entry name" value="Plug"/>
    <property type="match status" value="1"/>
</dbReference>
<keyword evidence="1" id="KW-0813">Transport</keyword>
<dbReference type="InterPro" id="IPR023997">
    <property type="entry name" value="TonB-dep_OMP_SusC/RagA_CS"/>
</dbReference>
<dbReference type="InterPro" id="IPR039426">
    <property type="entry name" value="TonB-dep_rcpt-like"/>
</dbReference>
<dbReference type="RefSeq" id="WP_076498792.1">
    <property type="nucleotide sequence ID" value="NZ_FTOP01000002.1"/>
</dbReference>
<dbReference type="InterPro" id="IPR008969">
    <property type="entry name" value="CarboxyPept-like_regulatory"/>
</dbReference>
<dbReference type="SUPFAM" id="SSF49464">
    <property type="entry name" value="Carboxypeptidase regulatory domain-like"/>
    <property type="match status" value="1"/>
</dbReference>
<evidence type="ECO:0000313" key="5">
    <source>
        <dbReference type="Proteomes" id="UP000186026"/>
    </source>
</evidence>
<evidence type="ECO:0000313" key="4">
    <source>
        <dbReference type="EMBL" id="SIS59895.1"/>
    </source>
</evidence>
<comment type="similarity">
    <text evidence="1">Belongs to the TonB-dependent receptor family.</text>
</comment>
<comment type="subcellular location">
    <subcellularLocation>
        <location evidence="1">Cell outer membrane</location>
        <topology evidence="1">Multi-pass membrane protein</topology>
    </subcellularLocation>
</comment>
<dbReference type="Gene3D" id="2.170.130.10">
    <property type="entry name" value="TonB-dependent receptor, plug domain"/>
    <property type="match status" value="1"/>
</dbReference>
<evidence type="ECO:0000256" key="2">
    <source>
        <dbReference type="SAM" id="SignalP"/>
    </source>
</evidence>
<keyword evidence="1" id="KW-1134">Transmembrane beta strand</keyword>
<dbReference type="SUPFAM" id="SSF56935">
    <property type="entry name" value="Porins"/>
    <property type="match status" value="1"/>
</dbReference>
<evidence type="ECO:0000259" key="3">
    <source>
        <dbReference type="Pfam" id="PF07715"/>
    </source>
</evidence>
<dbReference type="STRING" id="529505.SAMN05421761_10212"/>
<name>A0A1N7KEA8_9BACT</name>
<dbReference type="Proteomes" id="UP000186026">
    <property type="component" value="Unassembled WGS sequence"/>
</dbReference>
<dbReference type="InterPro" id="IPR012910">
    <property type="entry name" value="Plug_dom"/>
</dbReference>
<keyword evidence="2" id="KW-0732">Signal</keyword>
<keyword evidence="5" id="KW-1185">Reference proteome</keyword>
<reference evidence="5" key="1">
    <citation type="submission" date="2017-01" db="EMBL/GenBank/DDBJ databases">
        <authorList>
            <person name="Varghese N."/>
            <person name="Submissions S."/>
        </authorList>
    </citation>
    <scope>NUCLEOTIDE SEQUENCE [LARGE SCALE GENOMIC DNA]</scope>
    <source>
        <strain evidence="5">DSM 46698</strain>
    </source>
</reference>
<dbReference type="NCBIfam" id="TIGR04056">
    <property type="entry name" value="OMP_RagA_SusC"/>
    <property type="match status" value="1"/>
</dbReference>
<dbReference type="GO" id="GO:0009279">
    <property type="term" value="C:cell outer membrane"/>
    <property type="evidence" value="ECO:0007669"/>
    <property type="project" value="UniProtKB-SubCell"/>
</dbReference>
<dbReference type="PROSITE" id="PS52016">
    <property type="entry name" value="TONB_DEPENDENT_REC_3"/>
    <property type="match status" value="1"/>
</dbReference>
<feature type="signal peptide" evidence="2">
    <location>
        <begin position="1"/>
        <end position="24"/>
    </location>
</feature>
<keyword evidence="1" id="KW-0998">Cell outer membrane</keyword>
<keyword evidence="1" id="KW-0812">Transmembrane</keyword>
<dbReference type="Pfam" id="PF13715">
    <property type="entry name" value="CarbopepD_reg_2"/>
    <property type="match status" value="1"/>
</dbReference>
<dbReference type="InterPro" id="IPR037066">
    <property type="entry name" value="Plug_dom_sf"/>
</dbReference>
<dbReference type="NCBIfam" id="TIGR04057">
    <property type="entry name" value="SusC_RagA_signa"/>
    <property type="match status" value="1"/>
</dbReference>
<sequence>MKKILSKFCLTCIISIILSASVLAQEQSNRAYGTVLISGTEEPLIGATVKIKNRNIVVITDQEGKFNFPINREEEITLEISFIGFVKREINTKLPQENELIIYLEEDNLNLGEVQVFATGYQEIPKERATGSFVGLDQELISRRVSTNLIDRLEDVTSGLIFNRNSGAASSNDRISIRGRGTIFSETSPLIILDNFPYDGPLENINPNDIESITVLRDAAAASIWGARAGNGVIVITTKSGQEGKTNITFTSNTNIIEAPNLFYRPQMNIGDFVEMERTLFQRNFYNAQENSIAQNALSPVVETLIAHRNGLISEQEANQMLNAFSNQDVRNDLSRFYQRSAVQQQTALNITGGTARRTYAFSLGYDNNLSSEIGNKNDRVTISQRTNWKLLNDKLDFNLGLNYIRRSITTGTNMPTVSTIAPYVFPYSQLRDQNGNVLPVIQNFSQRFINSVANQGLLDWQYFLLDEIGQFGENNIQNEIRITTGLKYNIRPWLSIESSYQYWTNSTQNDHIQSTALFQTRDLINRFSQVDANGDLLRNIPEGSIYDLSIQNAFSHTFRNQLRLNKSFGNKLDLNGLIGNEIKDFQSLGNSIRYYGYNDDLGISQSINFLGRFPQFQNPGSLGTIPNPSGHNGAIDRFISYYANVGLTYNDKYTWTFSARQDASNLFGVDVNLRAVPLWSSGLAWNISEENFFNWDFFSFLKLRATFGSNGNINRSLSAFTTSGILGAGSNQLTRIPFSTIRNPPNANLRWEVNNVLNFGIDFDLKNDVLSGSIETYFKNGNDLIGDSFFPAATGVTSFRGNFANTSTNGVDLMLTSNNLKRGIVWKTTYLLSWVKEKVTGYENEATIISYLNNAAGNGPATPREGFPLFSLYSIPDAGLDPNTGEPRGFINGEPSTNYTGIISNLSFDNVNYHGPARPTAFGSIRNDFYWQNFNLSFNVTYRTGYFYRDFSVNYDELLRGRITHADFNQRWQEPGDELTTNVPALPTTLNPTRDVFYRLSESLVRKGDHVRLQDIRLGYTFNKTRIKSLPFESAEIYTYVNNVGILWKAEKNDPLDPDFRVNQPLRSIAAGLRINF</sequence>
<accession>A0A1N7KEA8</accession>
<feature type="chain" id="PRO_5012275344" evidence="2">
    <location>
        <begin position="25"/>
        <end position="1078"/>
    </location>
</feature>
<keyword evidence="1" id="KW-0472">Membrane</keyword>
<protein>
    <submittedName>
        <fullName evidence="4">TonB-linked outer membrane protein, SusC/RagA family</fullName>
    </submittedName>
</protein>
<dbReference type="EMBL" id="FTOP01000002">
    <property type="protein sequence ID" value="SIS59895.1"/>
    <property type="molecule type" value="Genomic_DNA"/>
</dbReference>
<dbReference type="InterPro" id="IPR023996">
    <property type="entry name" value="TonB-dep_OMP_SusC/RagA"/>
</dbReference>
<evidence type="ECO:0000256" key="1">
    <source>
        <dbReference type="PROSITE-ProRule" id="PRU01360"/>
    </source>
</evidence>
<organism evidence="4 5">
    <name type="scientific">Belliella pelovolcani</name>
    <dbReference type="NCBI Taxonomy" id="529505"/>
    <lineage>
        <taxon>Bacteria</taxon>
        <taxon>Pseudomonadati</taxon>
        <taxon>Bacteroidota</taxon>
        <taxon>Cytophagia</taxon>
        <taxon>Cytophagales</taxon>
        <taxon>Cyclobacteriaceae</taxon>
        <taxon>Belliella</taxon>
    </lineage>
</organism>
<dbReference type="AlphaFoldDB" id="A0A1N7KEA8"/>
<gene>
    <name evidence="4" type="ORF">SAMN05421761_10212</name>
</gene>
<proteinExistence type="inferred from homology"/>
<feature type="domain" description="TonB-dependent receptor plug" evidence="3">
    <location>
        <begin position="127"/>
        <end position="233"/>
    </location>
</feature>